<evidence type="ECO:0000256" key="2">
    <source>
        <dbReference type="ARBA" id="ARBA00022649"/>
    </source>
</evidence>
<dbReference type="Gene3D" id="3.30.2310.20">
    <property type="entry name" value="RelE-like"/>
    <property type="match status" value="1"/>
</dbReference>
<name>V9HAN7_9NEIS</name>
<dbReference type="AlphaFoldDB" id="V9HAN7"/>
<comment type="caution">
    <text evidence="3">The sequence shown here is derived from an EMBL/GenBank/DDBJ whole genome shotgun (WGS) entry which is preliminary data.</text>
</comment>
<dbReference type="STRING" id="641147.HMPREF9021_02433"/>
<sequence length="90" mass="10382">MQINWSEQALSEVENIVNYIAEHNVVAALEMDDLIRNSVMILKQMPRAGRYGRVANTRELVIHRNYIVIYEIGLDSITILNVKHASQKYP</sequence>
<dbReference type="InterPro" id="IPR007712">
    <property type="entry name" value="RelE/ParE_toxin"/>
</dbReference>
<dbReference type="eggNOG" id="COG3668">
    <property type="taxonomic scope" value="Bacteria"/>
</dbReference>
<reference evidence="3 4" key="2">
    <citation type="submission" date="2011-10" db="EMBL/GenBank/DDBJ databases">
        <title>The Genome Sequence of Simonsiella muelleri ATCC 29453.</title>
        <authorList>
            <consortium name="The Broad Institute Genome Sequencing Platform"/>
            <consortium name="The Broad Institute Genome Sequencing Center for Infectious Disease"/>
            <person name="Earl A."/>
            <person name="Ward D."/>
            <person name="Feldgarden M."/>
            <person name="Gevers D."/>
            <person name="Izard J."/>
            <person name="Baranova O.V."/>
            <person name="Blanton J.M."/>
            <person name="Tanner A.C."/>
            <person name="Dewhirst F."/>
            <person name="Young S.K."/>
            <person name="Zeng Q."/>
            <person name="Gargeya S."/>
            <person name="Fitzgerald M."/>
            <person name="Haas B."/>
            <person name="Abouelleil A."/>
            <person name="Alvarado L."/>
            <person name="Arachchi H.M."/>
            <person name="Berlin A."/>
            <person name="Brown A."/>
            <person name="Chapman S.B."/>
            <person name="Chen Z."/>
            <person name="Dunbar C."/>
            <person name="Freedman E."/>
            <person name="Gearin G."/>
            <person name="Goldberg J."/>
            <person name="Griggs A."/>
            <person name="Gujja S."/>
            <person name="Heiman D."/>
            <person name="Howarth C."/>
            <person name="Larson L."/>
            <person name="Lui A."/>
            <person name="MacDonald P.J.P."/>
            <person name="Montmayeur A."/>
            <person name="Murphy C."/>
            <person name="Neiman D."/>
            <person name="Pearson M."/>
            <person name="Priest M."/>
            <person name="Roberts A."/>
            <person name="Saif S."/>
            <person name="Shea T."/>
            <person name="Shenoy N."/>
            <person name="Sisk P."/>
            <person name="Stolte C."/>
            <person name="Sykes S."/>
            <person name="Wortman J."/>
            <person name="Nusbaum C."/>
            <person name="Birren B."/>
        </authorList>
    </citation>
    <scope>NUCLEOTIDE SEQUENCE [LARGE SCALE GENOMIC DNA]</scope>
    <source>
        <strain evidence="3 4">ATCC 29453</strain>
    </source>
</reference>
<dbReference type="EMBL" id="ADCY02000028">
    <property type="protein sequence ID" value="EFG29741.1"/>
    <property type="molecule type" value="Genomic_DNA"/>
</dbReference>
<evidence type="ECO:0000256" key="1">
    <source>
        <dbReference type="ARBA" id="ARBA00006226"/>
    </source>
</evidence>
<dbReference type="PANTHER" id="PTHR33755">
    <property type="entry name" value="TOXIN PARE1-RELATED"/>
    <property type="match status" value="1"/>
</dbReference>
<organism evidence="3 4">
    <name type="scientific">Simonsiella muelleri ATCC 29453</name>
    <dbReference type="NCBI Taxonomy" id="641147"/>
    <lineage>
        <taxon>Bacteria</taxon>
        <taxon>Pseudomonadati</taxon>
        <taxon>Pseudomonadota</taxon>
        <taxon>Betaproteobacteria</taxon>
        <taxon>Neisseriales</taxon>
        <taxon>Neisseriaceae</taxon>
        <taxon>Simonsiella</taxon>
    </lineage>
</organism>
<protein>
    <submittedName>
        <fullName evidence="3">RelE/StbE family addiction module toxin</fullName>
    </submittedName>
</protein>
<proteinExistence type="inferred from homology"/>
<dbReference type="RefSeq" id="WP_002641863.1">
    <property type="nucleotide sequence ID" value="NZ_JH815302.1"/>
</dbReference>
<dbReference type="Pfam" id="PF05016">
    <property type="entry name" value="ParE_toxin"/>
    <property type="match status" value="1"/>
</dbReference>
<keyword evidence="2" id="KW-1277">Toxin-antitoxin system</keyword>
<evidence type="ECO:0000313" key="4">
    <source>
        <dbReference type="Proteomes" id="UP000017813"/>
    </source>
</evidence>
<reference evidence="3 4" key="1">
    <citation type="submission" date="2010-03" db="EMBL/GenBank/DDBJ databases">
        <authorList>
            <consortium name="The Broad Institute Genome Sequencing Platform"/>
            <person name="Ward D."/>
            <person name="Earl A."/>
            <person name="Feldgarden M."/>
            <person name="Gevers D."/>
            <person name="Young S."/>
            <person name="Zeng Q."/>
            <person name="Koehrsen M."/>
            <person name="Alvarado L."/>
            <person name="Berlin A.M."/>
            <person name="Borenstein D."/>
            <person name="Chapman S.B."/>
            <person name="Chen Z."/>
            <person name="Engels R."/>
            <person name="Freedman E."/>
            <person name="Gellesch M."/>
            <person name="Goldberg J."/>
            <person name="Griggs A."/>
            <person name="Gujja S."/>
            <person name="Heilman E.R."/>
            <person name="Heiman D.I."/>
            <person name="Hepburn T.A."/>
            <person name="Howarth C."/>
            <person name="Jen D."/>
            <person name="Larson L."/>
            <person name="Mehta T."/>
            <person name="Park D."/>
            <person name="Pearson M."/>
            <person name="Richards J."/>
            <person name="Roberts A."/>
            <person name="Saif S."/>
            <person name="Shea T.D."/>
            <person name="Shenoy N."/>
            <person name="Sisk P."/>
            <person name="Stolte C."/>
            <person name="Sykes S.N."/>
            <person name="Walk T."/>
            <person name="White J."/>
            <person name="Yandava C."/>
            <person name="Izard J."/>
            <person name="Baranova O.V."/>
            <person name="Blanton J.M."/>
            <person name="Tanner A.C."/>
            <person name="Dewhirst F."/>
            <person name="Haas B."/>
            <person name="Nusbaum C."/>
            <person name="Birren B."/>
        </authorList>
    </citation>
    <scope>NUCLEOTIDE SEQUENCE [LARGE SCALE GENOMIC DNA]</scope>
    <source>
        <strain evidence="3 4">ATCC 29453</strain>
    </source>
</reference>
<gene>
    <name evidence="3" type="ORF">HMPREF9021_02433</name>
</gene>
<accession>V9HAN7</accession>
<evidence type="ECO:0000313" key="3">
    <source>
        <dbReference type="EMBL" id="EFG29741.1"/>
    </source>
</evidence>
<dbReference type="OrthoDB" id="9798046at2"/>
<dbReference type="InterPro" id="IPR035093">
    <property type="entry name" value="RelE/ParE_toxin_dom_sf"/>
</dbReference>
<keyword evidence="4" id="KW-1185">Reference proteome</keyword>
<dbReference type="HOGENOM" id="CLU_147162_11_1_4"/>
<dbReference type="KEGG" id="smur:BWP33_03900"/>
<comment type="similarity">
    <text evidence="1">Belongs to the RelE toxin family.</text>
</comment>
<dbReference type="NCBIfam" id="TIGR02385">
    <property type="entry name" value="RelE_StbE"/>
    <property type="match status" value="1"/>
</dbReference>
<dbReference type="InterPro" id="IPR051803">
    <property type="entry name" value="TA_system_RelE-like_toxin"/>
</dbReference>
<dbReference type="Proteomes" id="UP000017813">
    <property type="component" value="Unassembled WGS sequence"/>
</dbReference>